<keyword evidence="7" id="KW-0560">Oxidoreductase</keyword>
<dbReference type="PANTHER" id="PTHR46458:SF19">
    <property type="entry name" value="NEUROGLOBIN"/>
    <property type="match status" value="1"/>
</dbReference>
<comment type="similarity">
    <text evidence="3 13">Belongs to the globin family.</text>
</comment>
<evidence type="ECO:0000256" key="8">
    <source>
        <dbReference type="ARBA" id="ARBA00023004"/>
    </source>
</evidence>
<proteinExistence type="inferred from homology"/>
<evidence type="ECO:0000256" key="2">
    <source>
        <dbReference type="ARBA" id="ARBA00004514"/>
    </source>
</evidence>
<keyword evidence="13" id="KW-0813">Transport</keyword>
<protein>
    <recommendedName>
        <fullName evidence="10">Nitrite reductase</fullName>
    </recommendedName>
</protein>
<dbReference type="Proteomes" id="UP001176940">
    <property type="component" value="Unassembled WGS sequence"/>
</dbReference>
<reference evidence="15" key="1">
    <citation type="submission" date="2023-07" db="EMBL/GenBank/DDBJ databases">
        <authorList>
            <person name="Stuckert A."/>
        </authorList>
    </citation>
    <scope>NUCLEOTIDE SEQUENCE</scope>
</reference>
<evidence type="ECO:0000256" key="7">
    <source>
        <dbReference type="ARBA" id="ARBA00023002"/>
    </source>
</evidence>
<comment type="function">
    <text evidence="11">Monomeric globin with a bis-histidyl six-coordinate heme-iron atom through which it can bind dioxygen, carbon monoxide and nitric oxide. Could help transport oxygen and increase its availability to the metabolically active neuronal tissues, though its low quantity in tissues as well as its high affinity for dioxygen, which may limit its oxygen-releasing ability, argue against it. The ferrous/deoxygenated form exhibits a nitrite reductase activity and it could produce nitric oxide which in turn inhibits cellular respiration in response to hypoxia. In its ferrous/deoxygenated state, it may also exhibit GDI (Guanine nucleotide Dissociation Inhibitor) activity toward heterotrimeric G-alpha proteins, thereby regulating signal transduction to facilitate neuroprotective responses in the wake of hypoxia and associated oxidative stress.</text>
</comment>
<evidence type="ECO:0000256" key="3">
    <source>
        <dbReference type="ARBA" id="ARBA00008705"/>
    </source>
</evidence>
<evidence type="ECO:0000313" key="16">
    <source>
        <dbReference type="Proteomes" id="UP001176940"/>
    </source>
</evidence>
<comment type="catalytic activity">
    <reaction evidence="12">
        <text>Fe(III)-heme b-[protein] + nitric oxide + H2O = Fe(II)-heme b-[protein] + nitrite + 2 H(+)</text>
        <dbReference type="Rhea" id="RHEA:77711"/>
        <dbReference type="Rhea" id="RHEA-COMP:18975"/>
        <dbReference type="Rhea" id="RHEA-COMP:18976"/>
        <dbReference type="ChEBI" id="CHEBI:15377"/>
        <dbReference type="ChEBI" id="CHEBI:15378"/>
        <dbReference type="ChEBI" id="CHEBI:16301"/>
        <dbReference type="ChEBI" id="CHEBI:16480"/>
        <dbReference type="ChEBI" id="CHEBI:55376"/>
        <dbReference type="ChEBI" id="CHEBI:60344"/>
    </reaction>
    <physiologicalReaction direction="right-to-left" evidence="12">
        <dbReference type="Rhea" id="RHEA:77713"/>
    </physiologicalReaction>
</comment>
<evidence type="ECO:0000256" key="13">
    <source>
        <dbReference type="RuleBase" id="RU000356"/>
    </source>
</evidence>
<keyword evidence="5 13" id="KW-0349">Heme</keyword>
<evidence type="ECO:0000256" key="10">
    <source>
        <dbReference type="ARBA" id="ARBA00044549"/>
    </source>
</evidence>
<evidence type="ECO:0000256" key="12">
    <source>
        <dbReference type="ARBA" id="ARBA00048118"/>
    </source>
</evidence>
<keyword evidence="4" id="KW-0963">Cytoplasm</keyword>
<evidence type="ECO:0000256" key="9">
    <source>
        <dbReference type="ARBA" id="ARBA00023128"/>
    </source>
</evidence>
<keyword evidence="16" id="KW-1185">Reference proteome</keyword>
<accession>A0ABN9LAF5</accession>
<name>A0ABN9LAF5_9NEOB</name>
<keyword evidence="8" id="KW-0408">Iron</keyword>
<dbReference type="Gene3D" id="1.10.490.10">
    <property type="entry name" value="Globins"/>
    <property type="match status" value="1"/>
</dbReference>
<evidence type="ECO:0000256" key="1">
    <source>
        <dbReference type="ARBA" id="ARBA00004305"/>
    </source>
</evidence>
<dbReference type="PANTHER" id="PTHR46458">
    <property type="entry name" value="BLR2807 PROTEIN"/>
    <property type="match status" value="1"/>
</dbReference>
<gene>
    <name evidence="15" type="ORF">RIMI_LOCUS7087394</name>
</gene>
<dbReference type="InterPro" id="IPR050532">
    <property type="entry name" value="Globin-like_OT"/>
</dbReference>
<dbReference type="InterPro" id="IPR012292">
    <property type="entry name" value="Globin/Proto"/>
</dbReference>
<keyword evidence="6" id="KW-0479">Metal-binding</keyword>
<evidence type="ECO:0000256" key="11">
    <source>
        <dbReference type="ARBA" id="ARBA00045651"/>
    </source>
</evidence>
<sequence>MFNIGDACVFLHAFSDTCVVLDASVGRKKTLQVAFFLRTISAKNDARVAKRERFCARLRTFFRASPTQRRRDANVNVALNVHEVICPSKSNPLFLEMQTLFCSTDGRNCPLMFVMRLFELQPELIVHFHYHSVPFSSVQECLTSTEFTEHIRKVMTVIDAAVQSLDALPSLEEYLISLGKKHHAIGIPLESFNTVGESLLFALESGLGDVFTSDTHDAWSGLYAIVVSTMSRGWGKDPEEQ</sequence>
<evidence type="ECO:0000256" key="6">
    <source>
        <dbReference type="ARBA" id="ARBA00022723"/>
    </source>
</evidence>
<feature type="domain" description="Globin" evidence="14">
    <location>
        <begin position="78"/>
        <end position="235"/>
    </location>
</feature>
<evidence type="ECO:0000259" key="14">
    <source>
        <dbReference type="PROSITE" id="PS01033"/>
    </source>
</evidence>
<dbReference type="Pfam" id="PF00042">
    <property type="entry name" value="Globin"/>
    <property type="match status" value="1"/>
</dbReference>
<keyword evidence="9" id="KW-0496">Mitochondrion</keyword>
<evidence type="ECO:0000256" key="4">
    <source>
        <dbReference type="ARBA" id="ARBA00022490"/>
    </source>
</evidence>
<dbReference type="SUPFAM" id="SSF46458">
    <property type="entry name" value="Globin-like"/>
    <property type="match status" value="1"/>
</dbReference>
<comment type="subcellular location">
    <subcellularLocation>
        <location evidence="2">Cytoplasm</location>
        <location evidence="2">Cytosol</location>
    </subcellularLocation>
    <subcellularLocation>
        <location evidence="1">Mitochondrion matrix</location>
    </subcellularLocation>
</comment>
<comment type="caution">
    <text evidence="15">The sequence shown here is derived from an EMBL/GenBank/DDBJ whole genome shotgun (WGS) entry which is preliminary data.</text>
</comment>
<dbReference type="EMBL" id="CAUEEQ010013210">
    <property type="protein sequence ID" value="CAJ0937160.1"/>
    <property type="molecule type" value="Genomic_DNA"/>
</dbReference>
<evidence type="ECO:0000256" key="5">
    <source>
        <dbReference type="ARBA" id="ARBA00022617"/>
    </source>
</evidence>
<evidence type="ECO:0000313" key="15">
    <source>
        <dbReference type="EMBL" id="CAJ0937160.1"/>
    </source>
</evidence>
<dbReference type="InterPro" id="IPR009050">
    <property type="entry name" value="Globin-like_sf"/>
</dbReference>
<organism evidence="15 16">
    <name type="scientific">Ranitomeya imitator</name>
    <name type="common">mimic poison frog</name>
    <dbReference type="NCBI Taxonomy" id="111125"/>
    <lineage>
        <taxon>Eukaryota</taxon>
        <taxon>Metazoa</taxon>
        <taxon>Chordata</taxon>
        <taxon>Craniata</taxon>
        <taxon>Vertebrata</taxon>
        <taxon>Euteleostomi</taxon>
        <taxon>Amphibia</taxon>
        <taxon>Batrachia</taxon>
        <taxon>Anura</taxon>
        <taxon>Neobatrachia</taxon>
        <taxon>Hyloidea</taxon>
        <taxon>Dendrobatidae</taxon>
        <taxon>Dendrobatinae</taxon>
        <taxon>Ranitomeya</taxon>
    </lineage>
</organism>
<dbReference type="PROSITE" id="PS01033">
    <property type="entry name" value="GLOBIN"/>
    <property type="match status" value="1"/>
</dbReference>
<dbReference type="InterPro" id="IPR000971">
    <property type="entry name" value="Globin"/>
</dbReference>
<keyword evidence="13" id="KW-0561">Oxygen transport</keyword>